<dbReference type="Pfam" id="PF11917">
    <property type="entry name" value="DUF3435"/>
    <property type="match status" value="1"/>
</dbReference>
<evidence type="ECO:0000256" key="1">
    <source>
        <dbReference type="SAM" id="MobiDB-lite"/>
    </source>
</evidence>
<sequence length="813" mass="94345">MALYNPISVHNLRDPPRLYKILENVLQANNLQYGVQFPIGQEEGMLLMRKIWIEYSSMDHLCLRPHTYAGRSSDDGKTASSASFRLDSVDAASVDLQTDVTDVTGSDVPPTRRRDKGRPHLNRSMQRSSGGKSHKSEKGSPSLSRLATDSDCSSSGDDVNVDAHHSRRPEQRCSQKKIRKPAALSGAPTRNNDSNTSSSDDDCSGRGFDNDSDTDPDIDSDGELSSDSDDDGYADGTRRNFTRMDERWDRYCGKTNKNYRELPDPLWANPASALREARKKNLTLFLRCCLRLRRGRNGRKIKGIKKFKSLDTHWKSFLRHYEKVTGEPMDDAFGRRMRNSFRRIAREHDLDTDEKEKTPMFIEDVVPLQETTLYTMEKPFDLGLQRMQQCLYPLMACFTIQRDPHGGPPQILLEIKYKFAKKYMGVTQANTFPLPEIIYDPSLMLSPHTFLLGILFHDDAFRAPGTKSMEDLRRLWVEDGRQQMEIPLKRDKAEHYVFCKVKSVRNKIQIHRDQPISQINLSRQLKIFGEIAGFKWSLFTHRFRYGSGTILNESGLHADIRTFLNHYLPRRVNTDMQALIRGLKPDSARMRAVTRMGRWIDRRRPRELTDAQKATVEHDPELQKAIWKRDAFSKKLQRSQRKTGRKLDKLDKLKRGVTNTRNRLLYALRQRVREGFDEEQAVLDIERQLAGTTILDKKAKEQLQIQEQLLPQQIHLLGKLITWPTSLSVEAEWRRRNEAIEACYGNPAGCDNRHLKQYSRYKGLLRHFRAVNLDDRHCNYCNEPVDNETYWRRHTVDNHHLNVRYLEDYSHDL</sequence>
<evidence type="ECO:0000313" key="3">
    <source>
        <dbReference type="Proteomes" id="UP000326799"/>
    </source>
</evidence>
<keyword evidence="3" id="KW-1185">Reference proteome</keyword>
<name>A0A5N6E7L9_9EURO</name>
<dbReference type="EMBL" id="ML733648">
    <property type="protein sequence ID" value="KAB8213277.1"/>
    <property type="molecule type" value="Genomic_DNA"/>
</dbReference>
<dbReference type="PANTHER" id="PTHR37535">
    <property type="entry name" value="FLUG DOMAIN PROTEIN"/>
    <property type="match status" value="1"/>
</dbReference>
<protein>
    <recommendedName>
        <fullName evidence="4">C2H2 finger domain protein</fullName>
    </recommendedName>
</protein>
<evidence type="ECO:0008006" key="4">
    <source>
        <dbReference type="Google" id="ProtNLM"/>
    </source>
</evidence>
<evidence type="ECO:0000313" key="2">
    <source>
        <dbReference type="EMBL" id="KAB8213277.1"/>
    </source>
</evidence>
<dbReference type="PANTHER" id="PTHR37535:SF2">
    <property type="entry name" value="FINGER DOMAIN PROTEIN, PUTATIVE (AFU_ORTHOLOGUE AFUA_6G09300)-RELATED"/>
    <property type="match status" value="1"/>
</dbReference>
<feature type="compositionally biased region" description="Basic and acidic residues" evidence="1">
    <location>
        <begin position="161"/>
        <end position="173"/>
    </location>
</feature>
<feature type="region of interest" description="Disordered" evidence="1">
    <location>
        <begin position="97"/>
        <end position="238"/>
    </location>
</feature>
<dbReference type="InterPro" id="IPR021842">
    <property type="entry name" value="DUF3435"/>
</dbReference>
<dbReference type="Proteomes" id="UP000326799">
    <property type="component" value="Unassembled WGS sequence"/>
</dbReference>
<reference evidence="2 3" key="1">
    <citation type="submission" date="2019-04" db="EMBL/GenBank/DDBJ databases">
        <title>Fungal friends and foes A comparative genomics study of 23 Aspergillus species from section Flavi.</title>
        <authorList>
            <consortium name="DOE Joint Genome Institute"/>
            <person name="Kjaerbolling I."/>
            <person name="Vesth T.C."/>
            <person name="Frisvad J.C."/>
            <person name="Nybo J.L."/>
            <person name="Theobald S."/>
            <person name="Kildgaard S."/>
            <person name="Petersen T.I."/>
            <person name="Kuo A."/>
            <person name="Sato A."/>
            <person name="Lyhne E.K."/>
            <person name="Kogle M.E."/>
            <person name="Wiebenga A."/>
            <person name="Kun R.S."/>
            <person name="Lubbers R.J."/>
            <person name="Makela M.R."/>
            <person name="Barry K."/>
            <person name="Chovatia M."/>
            <person name="Clum A."/>
            <person name="Daum C."/>
            <person name="Haridas S."/>
            <person name="He G."/>
            <person name="LaButti K."/>
            <person name="Lipzen A."/>
            <person name="Mondo S."/>
            <person name="Pangilinan J."/>
            <person name="Riley R."/>
            <person name="Salamov A."/>
            <person name="Simmons B.A."/>
            <person name="Magnuson J.K."/>
            <person name="Henrissat B."/>
            <person name="Mortensen U.H."/>
            <person name="Larsen T.O."/>
            <person name="De vries R.P."/>
            <person name="Grigoriev I.V."/>
            <person name="Machida M."/>
            <person name="Baker S.E."/>
            <person name="Andersen M.R."/>
        </authorList>
    </citation>
    <scope>NUCLEOTIDE SEQUENCE [LARGE SCALE GENOMIC DNA]</scope>
    <source>
        <strain evidence="2 3">CBS 126849</strain>
    </source>
</reference>
<feature type="compositionally biased region" description="Acidic residues" evidence="1">
    <location>
        <begin position="210"/>
        <end position="233"/>
    </location>
</feature>
<feature type="compositionally biased region" description="Basic residues" evidence="1">
    <location>
        <begin position="111"/>
        <end position="121"/>
    </location>
</feature>
<organism evidence="2 3">
    <name type="scientific">Aspergillus novoparasiticus</name>
    <dbReference type="NCBI Taxonomy" id="986946"/>
    <lineage>
        <taxon>Eukaryota</taxon>
        <taxon>Fungi</taxon>
        <taxon>Dikarya</taxon>
        <taxon>Ascomycota</taxon>
        <taxon>Pezizomycotina</taxon>
        <taxon>Eurotiomycetes</taxon>
        <taxon>Eurotiomycetidae</taxon>
        <taxon>Eurotiales</taxon>
        <taxon>Aspergillaceae</taxon>
        <taxon>Aspergillus</taxon>
        <taxon>Aspergillus subgen. Circumdati</taxon>
    </lineage>
</organism>
<proteinExistence type="predicted"/>
<feature type="compositionally biased region" description="Polar residues" evidence="1">
    <location>
        <begin position="143"/>
        <end position="157"/>
    </location>
</feature>
<dbReference type="AlphaFoldDB" id="A0A5N6E7L9"/>
<gene>
    <name evidence="2" type="ORF">BDV33DRAFT_197026</name>
</gene>
<accession>A0A5N6E7L9</accession>